<feature type="transmembrane region" description="Helical" evidence="1">
    <location>
        <begin position="31"/>
        <end position="51"/>
    </location>
</feature>
<dbReference type="EMBL" id="JAYMYS010000004">
    <property type="protein sequence ID" value="KAK7394167.1"/>
    <property type="molecule type" value="Genomic_DNA"/>
</dbReference>
<keyword evidence="3" id="KW-1185">Reference proteome</keyword>
<sequence>MDGLDELVVNGGYDDAEEHIVEDVSDVETPLMKFVALSVIVVIPKLVLYGWKGKGLRLATIVVVAIAIVMTTLIEVATCNCDYRDPW</sequence>
<organism evidence="2 3">
    <name type="scientific">Psophocarpus tetragonolobus</name>
    <name type="common">Winged bean</name>
    <name type="synonym">Dolichos tetragonolobus</name>
    <dbReference type="NCBI Taxonomy" id="3891"/>
    <lineage>
        <taxon>Eukaryota</taxon>
        <taxon>Viridiplantae</taxon>
        <taxon>Streptophyta</taxon>
        <taxon>Embryophyta</taxon>
        <taxon>Tracheophyta</taxon>
        <taxon>Spermatophyta</taxon>
        <taxon>Magnoliopsida</taxon>
        <taxon>eudicotyledons</taxon>
        <taxon>Gunneridae</taxon>
        <taxon>Pentapetalae</taxon>
        <taxon>rosids</taxon>
        <taxon>fabids</taxon>
        <taxon>Fabales</taxon>
        <taxon>Fabaceae</taxon>
        <taxon>Papilionoideae</taxon>
        <taxon>50 kb inversion clade</taxon>
        <taxon>NPAAA clade</taxon>
        <taxon>indigoferoid/millettioid clade</taxon>
        <taxon>Phaseoleae</taxon>
        <taxon>Psophocarpus</taxon>
    </lineage>
</organism>
<feature type="transmembrane region" description="Helical" evidence="1">
    <location>
        <begin position="58"/>
        <end position="77"/>
    </location>
</feature>
<proteinExistence type="predicted"/>
<name>A0AAN9XIH7_PSOTE</name>
<accession>A0AAN9XIH7</accession>
<keyword evidence="1" id="KW-0472">Membrane</keyword>
<reference evidence="2 3" key="1">
    <citation type="submission" date="2024-01" db="EMBL/GenBank/DDBJ databases">
        <title>The genomes of 5 underutilized Papilionoideae crops provide insights into root nodulation and disease resistanc.</title>
        <authorList>
            <person name="Jiang F."/>
        </authorList>
    </citation>
    <scope>NUCLEOTIDE SEQUENCE [LARGE SCALE GENOMIC DNA]</scope>
    <source>
        <strain evidence="2">DUOXIRENSHENG_FW03</strain>
        <tissue evidence="2">Leaves</tissue>
    </source>
</reference>
<evidence type="ECO:0000313" key="2">
    <source>
        <dbReference type="EMBL" id="KAK7394167.1"/>
    </source>
</evidence>
<protein>
    <submittedName>
        <fullName evidence="2">Uncharacterized protein</fullName>
    </submittedName>
</protein>
<dbReference type="Proteomes" id="UP001386955">
    <property type="component" value="Unassembled WGS sequence"/>
</dbReference>
<dbReference type="AlphaFoldDB" id="A0AAN9XIH7"/>
<gene>
    <name evidence="2" type="ORF">VNO78_14687</name>
</gene>
<keyword evidence="1" id="KW-0812">Transmembrane</keyword>
<comment type="caution">
    <text evidence="2">The sequence shown here is derived from an EMBL/GenBank/DDBJ whole genome shotgun (WGS) entry which is preliminary data.</text>
</comment>
<evidence type="ECO:0000256" key="1">
    <source>
        <dbReference type="SAM" id="Phobius"/>
    </source>
</evidence>
<evidence type="ECO:0000313" key="3">
    <source>
        <dbReference type="Proteomes" id="UP001386955"/>
    </source>
</evidence>
<keyword evidence="1" id="KW-1133">Transmembrane helix</keyword>